<evidence type="ECO:0000256" key="1">
    <source>
        <dbReference type="ARBA" id="ARBA00006354"/>
    </source>
</evidence>
<dbReference type="PROSITE" id="PS50051">
    <property type="entry name" value="MCM_2"/>
    <property type="match status" value="1"/>
</dbReference>
<dbReference type="AlphaFoldDB" id="A1WZQ5"/>
<name>A1WZQ5_HALHL</name>
<dbReference type="InterPro" id="IPR025158">
    <property type="entry name" value="Mg_chelat-rel_C"/>
</dbReference>
<dbReference type="Pfam" id="PF01078">
    <property type="entry name" value="Mg_chelatase"/>
    <property type="match status" value="1"/>
</dbReference>
<dbReference type="eggNOG" id="COG0606">
    <property type="taxonomic scope" value="Bacteria"/>
</dbReference>
<dbReference type="SUPFAM" id="SSF54211">
    <property type="entry name" value="Ribosomal protein S5 domain 2-like"/>
    <property type="match status" value="1"/>
</dbReference>
<feature type="domain" description="MCM C-terminal AAA(+) ATPase" evidence="5">
    <location>
        <begin position="288"/>
        <end position="383"/>
    </location>
</feature>
<evidence type="ECO:0000259" key="5">
    <source>
        <dbReference type="PROSITE" id="PS50051"/>
    </source>
</evidence>
<gene>
    <name evidence="6" type="ordered locus">Hhal_2404</name>
</gene>
<keyword evidence="2" id="KW-0547">Nucleotide-binding</keyword>
<dbReference type="InterPro" id="IPR000523">
    <property type="entry name" value="Mg_chelatse_chII-like_cat_dom"/>
</dbReference>
<evidence type="ECO:0000313" key="6">
    <source>
        <dbReference type="EMBL" id="ABM63167.1"/>
    </source>
</evidence>
<dbReference type="InterPro" id="IPR020568">
    <property type="entry name" value="Ribosomal_Su5_D2-typ_SF"/>
</dbReference>
<dbReference type="KEGG" id="hha:Hhal_2404"/>
<dbReference type="PRINTS" id="PR01657">
    <property type="entry name" value="MCMFAMILY"/>
</dbReference>
<evidence type="ECO:0000256" key="2">
    <source>
        <dbReference type="ARBA" id="ARBA00022741"/>
    </source>
</evidence>
<reference evidence="7" key="1">
    <citation type="submission" date="2006-12" db="EMBL/GenBank/DDBJ databases">
        <title>Complete sequence of Halorhodospira halophila SL1.</title>
        <authorList>
            <consortium name="US DOE Joint Genome Institute"/>
            <person name="Copeland A."/>
            <person name="Lucas S."/>
            <person name="Lapidus A."/>
            <person name="Barry K."/>
            <person name="Detter J.C."/>
            <person name="Glavina del Rio T."/>
            <person name="Hammon N."/>
            <person name="Israni S."/>
            <person name="Dalin E."/>
            <person name="Tice H."/>
            <person name="Pitluck S."/>
            <person name="Saunders E."/>
            <person name="Brettin T."/>
            <person name="Bruce D."/>
            <person name="Han C."/>
            <person name="Tapia R."/>
            <person name="Schmutz J."/>
            <person name="Larimer F."/>
            <person name="Land M."/>
            <person name="Hauser L."/>
            <person name="Kyrpides N."/>
            <person name="Mikhailova N."/>
            <person name="Hoff W."/>
            <person name="Richardson P."/>
        </authorList>
    </citation>
    <scope>NUCLEOTIDE SEQUENCE [LARGE SCALE GENOMIC DNA]</scope>
    <source>
        <strain evidence="7">DSM 244 / SL1</strain>
    </source>
</reference>
<evidence type="ECO:0000256" key="4">
    <source>
        <dbReference type="SAM" id="MobiDB-lite"/>
    </source>
</evidence>
<proteinExistence type="inferred from homology"/>
<dbReference type="Gene3D" id="3.40.50.300">
    <property type="entry name" value="P-loop containing nucleotide triphosphate hydrolases"/>
    <property type="match status" value="1"/>
</dbReference>
<dbReference type="InterPro" id="IPR045006">
    <property type="entry name" value="CHLI-like"/>
</dbReference>
<comment type="similarity">
    <text evidence="1">Belongs to the Mg-chelatase subunits D/I family. ComM subfamily.</text>
</comment>
<organism evidence="6 7">
    <name type="scientific">Halorhodospira halophila (strain DSM 244 / SL1)</name>
    <name type="common">Ectothiorhodospira halophila (strain DSM 244 / SL1)</name>
    <dbReference type="NCBI Taxonomy" id="349124"/>
    <lineage>
        <taxon>Bacteria</taxon>
        <taxon>Pseudomonadati</taxon>
        <taxon>Pseudomonadota</taxon>
        <taxon>Gammaproteobacteria</taxon>
        <taxon>Chromatiales</taxon>
        <taxon>Ectothiorhodospiraceae</taxon>
        <taxon>Halorhodospira</taxon>
    </lineage>
</organism>
<dbReference type="RefSeq" id="WP_011815189.1">
    <property type="nucleotide sequence ID" value="NC_008789.1"/>
</dbReference>
<accession>A1WZQ5</accession>
<dbReference type="PANTHER" id="PTHR32039">
    <property type="entry name" value="MAGNESIUM-CHELATASE SUBUNIT CHLI"/>
    <property type="match status" value="1"/>
</dbReference>
<dbReference type="Pfam" id="PF13541">
    <property type="entry name" value="ChlI"/>
    <property type="match status" value="1"/>
</dbReference>
<dbReference type="Proteomes" id="UP000000647">
    <property type="component" value="Chromosome"/>
</dbReference>
<dbReference type="InterPro" id="IPR004482">
    <property type="entry name" value="Mg_chelat-rel"/>
</dbReference>
<dbReference type="STRING" id="349124.Hhal_2404"/>
<dbReference type="InterPro" id="IPR003593">
    <property type="entry name" value="AAA+_ATPase"/>
</dbReference>
<dbReference type="Pfam" id="PF13335">
    <property type="entry name" value="Mg_chelatase_C"/>
    <property type="match status" value="1"/>
</dbReference>
<dbReference type="InterPro" id="IPR027417">
    <property type="entry name" value="P-loop_NTPase"/>
</dbReference>
<feature type="region of interest" description="Disordered" evidence="4">
    <location>
        <begin position="167"/>
        <end position="195"/>
    </location>
</feature>
<dbReference type="HOGENOM" id="CLU_026145_1_1_6"/>
<dbReference type="NCBIfam" id="TIGR00368">
    <property type="entry name" value="YifB family Mg chelatase-like AAA ATPase"/>
    <property type="match status" value="1"/>
</dbReference>
<keyword evidence="7" id="KW-1185">Reference proteome</keyword>
<dbReference type="InterPro" id="IPR014721">
    <property type="entry name" value="Ribsml_uS5_D2-typ_fold_subgr"/>
</dbReference>
<evidence type="ECO:0000313" key="7">
    <source>
        <dbReference type="Proteomes" id="UP000000647"/>
    </source>
</evidence>
<sequence length="503" mass="52723">MALAVTRARAALGVAAPEVQVEVHLAPGLPAFSLVGLPQAEVREARDRVRSAIINSGLEFPVGRVTVNLAPADLPKGGGRFDLAIAVGVLAASGQAHGELESLEFIGELALGGQLREVGAILPAARAAREAGRRLIIPGGDAAEAALVHPGGTVAAQRLLAVLDHLDGREPLPPVGSPTGAQERSPGPDLADVRGQAGPRRALEVAAAGGHNLLLSGPPGTGKSMLAERLPGLLPPLPEDEALEAAAVRSVSGEGVDPASWRIPAFRAPHHSISPAALIGGGQPPRPGEVSLAHRGVLFLDEFPELPRNALEALREPLQARRVSIARSNARVTYPAAFQLVAAMNPCPCGYHGDPRGECRCTPDQVARYRDRITGPLLDRFDIAVEVPRLSARELTAAPAAEATEQVAERVARARERRRERSGRIAAELSGEVLHAACPLEPEAEATLERATEVIGLSPRGHHRLLRVARTIADLEGMDAIDARYVAEAVGLRRGLEQRGGVG</sequence>
<dbReference type="SUPFAM" id="SSF52540">
    <property type="entry name" value="P-loop containing nucleoside triphosphate hydrolases"/>
    <property type="match status" value="1"/>
</dbReference>
<dbReference type="GO" id="GO:0005524">
    <property type="term" value="F:ATP binding"/>
    <property type="evidence" value="ECO:0007669"/>
    <property type="project" value="UniProtKB-KW"/>
</dbReference>
<keyword evidence="3" id="KW-0067">ATP-binding</keyword>
<dbReference type="OrthoDB" id="9813147at2"/>
<reference evidence="6 7" key="2">
    <citation type="journal article" date="2013" name="Stand. Genomic Sci.">
        <title>Complete genome sequence of Halorhodospira halophila SL1.</title>
        <authorList>
            <person name="Challacombe J.F."/>
            <person name="Majid S."/>
            <person name="Deole R."/>
            <person name="Brettin T.S."/>
            <person name="Bruce D."/>
            <person name="Delano S.F."/>
            <person name="Detter J.C."/>
            <person name="Gleasner C.D."/>
            <person name="Han C.S."/>
            <person name="Misra M."/>
            <person name="Reitenga K.G."/>
            <person name="Mikhailova N."/>
            <person name="Woyke T."/>
            <person name="Pitluck S."/>
            <person name="Nolan M."/>
            <person name="Land M.L."/>
            <person name="Saunders E."/>
            <person name="Tapia R."/>
            <person name="Lapidus A."/>
            <person name="Ivanova N."/>
            <person name="Hoff W.D."/>
        </authorList>
    </citation>
    <scope>NUCLEOTIDE SEQUENCE [LARGE SCALE GENOMIC DNA]</scope>
    <source>
        <strain evidence="7">DSM 244 / SL1</strain>
    </source>
</reference>
<protein>
    <submittedName>
        <fullName evidence="6">Mg chelatase, subunit ChlI</fullName>
    </submittedName>
</protein>
<dbReference type="EMBL" id="CP000544">
    <property type="protein sequence ID" value="ABM63167.1"/>
    <property type="molecule type" value="Genomic_DNA"/>
</dbReference>
<dbReference type="PANTHER" id="PTHR32039:SF7">
    <property type="entry name" value="COMPETENCE PROTEIN COMM"/>
    <property type="match status" value="1"/>
</dbReference>
<dbReference type="InterPro" id="IPR001208">
    <property type="entry name" value="MCM_dom"/>
</dbReference>
<dbReference type="GO" id="GO:0003677">
    <property type="term" value="F:DNA binding"/>
    <property type="evidence" value="ECO:0007669"/>
    <property type="project" value="InterPro"/>
</dbReference>
<dbReference type="SMART" id="SM00382">
    <property type="entry name" value="AAA"/>
    <property type="match status" value="1"/>
</dbReference>
<dbReference type="Gene3D" id="3.30.230.10">
    <property type="match status" value="1"/>
</dbReference>
<evidence type="ECO:0000256" key="3">
    <source>
        <dbReference type="ARBA" id="ARBA00022840"/>
    </source>
</evidence>